<evidence type="ECO:0000256" key="1">
    <source>
        <dbReference type="SAM" id="MobiDB-lite"/>
    </source>
</evidence>
<gene>
    <name evidence="3" type="ORF">C7Y71_002520</name>
</gene>
<dbReference type="AlphaFoldDB" id="A0A5P8E4N6"/>
<organism evidence="3 4">
    <name type="scientific">Pseudoprevotella muciniphila</name>
    <dbReference type="NCBI Taxonomy" id="2133944"/>
    <lineage>
        <taxon>Bacteria</taxon>
        <taxon>Pseudomonadati</taxon>
        <taxon>Bacteroidota</taxon>
        <taxon>Bacteroidia</taxon>
        <taxon>Bacteroidales</taxon>
        <taxon>Prevotellaceae</taxon>
        <taxon>Pseudoprevotella</taxon>
    </lineage>
</organism>
<dbReference type="EMBL" id="CP033459">
    <property type="protein sequence ID" value="QFQ11989.1"/>
    <property type="molecule type" value="Genomic_DNA"/>
</dbReference>
<dbReference type="KEGG" id="alq:C7Y71_002520"/>
<evidence type="ECO:0000313" key="4">
    <source>
        <dbReference type="Proteomes" id="UP000249375"/>
    </source>
</evidence>
<dbReference type="Pfam" id="PF14262">
    <property type="entry name" value="Cthe_2159"/>
    <property type="match status" value="2"/>
</dbReference>
<feature type="chain" id="PRO_5024401923" evidence="2">
    <location>
        <begin position="20"/>
        <end position="995"/>
    </location>
</feature>
<protein>
    <submittedName>
        <fullName evidence="3">Carbohydrate-binding domain-containing protein</fullName>
    </submittedName>
</protein>
<reference evidence="3 4" key="1">
    <citation type="submission" date="2018-11" db="EMBL/GenBank/DDBJ databases">
        <authorList>
            <person name="Na S.W."/>
            <person name="Baik M."/>
        </authorList>
    </citation>
    <scope>NUCLEOTIDE SEQUENCE [LARGE SCALE GENOMIC DNA]</scope>
    <source>
        <strain evidence="3 4">E39</strain>
    </source>
</reference>
<dbReference type="InterPro" id="IPR025584">
    <property type="entry name" value="Cthe_2159"/>
</dbReference>
<dbReference type="OrthoDB" id="6116667at2"/>
<feature type="compositionally biased region" description="Gly residues" evidence="1">
    <location>
        <begin position="742"/>
        <end position="755"/>
    </location>
</feature>
<keyword evidence="2" id="KW-0732">Signal</keyword>
<name>A0A5P8E4N6_9BACT</name>
<feature type="compositionally biased region" description="Low complexity" evidence="1">
    <location>
        <begin position="725"/>
        <end position="741"/>
    </location>
</feature>
<accession>A0A5P8E4N6</accession>
<feature type="region of interest" description="Disordered" evidence="1">
    <location>
        <begin position="716"/>
        <end position="760"/>
    </location>
</feature>
<sequence length="995" mass="101062">MKRIATILIAVCSVLTVFAQNTLKANVATSNNTTLNVRIGNVIYQYPVSQAGEMTFSGGTEVTIQDRTYTLADVSEMYVDDSEVTDNLVSVAYNGTSASVKVAGNVAKYVDVTMDGARVNIIQNSLLDASAGEITYALSGSSSNGQFVMTGEYKATVELNSLTLTSTSGPAVHIKDGKRIDLVVNGTNTLCDAANGTHKATLHIKGHTEVKGDGTLTIKGLTDHAFKGNEYVLLKKTFTGKLIIAGAVSDGLHVDQYFEQRAGTVNISGTGDDAIQVDYAVDDAGNIENDEENTGKAIIADGTLTITTSADAAKGIKAEGDVNISGGTVNVTQSGSIVVGTDDISYSAAVRSEGNINITGGNVTIKSTADGGRGLNADGAININESNATTNIDITANGAGGTAENVGSSSGSTTTASYRVYVSVPTSGQGGGGFPGGGQQGNSAWKTVYLYKSDGTLVQQLTSTVSKSNGYSTVTFYYYDFGSATSGTYYFKSDNYTSAWGGSTSYTIQSASFSAPTSGEDIYYSITNSYSTSGSTRTYSLTNVTSTYSGTSDVSEDEGTGYNAAGIKADGNVTIAAGTVKVSNSGTMSKGIKSKATVAVNGGTITLTPTGGMQVINSDASYCAGIKTVNYVQTDGTVTINSSTGAATRGISATNVQTDGGTLKITSSSGGQTGSSDSYTAKGIKADTKIAFNAGTITITMSGNGGKGVKSSGTYTQGVSGGTGPTLTVTTTGSSYGSSTTTGGGGMWGGGGGPGQQSSGSSAKAIKVLGNIYLYGGQTVVNTSTNGAEGLESKTAVYIEGGNHYFKCYDDCINSSGKIFFNGGVTVCYSNGNDAVDSNAGTAGAITIGNGTVLAYTSAGSPEEGLDCDNNSYIRITGSGIGLSAGGAQGGGSSSSSISGATQGYYFSTSSISYTTGRYYTLSDASGNNLVTYSFENGVNSMLSLFTAKGMTSGQTFSVTYDTSAPTDATTAWHGIYLGSSKAKSNNSVLSAQAK</sequence>
<feature type="signal peptide" evidence="2">
    <location>
        <begin position="1"/>
        <end position="19"/>
    </location>
</feature>
<evidence type="ECO:0000313" key="3">
    <source>
        <dbReference type="EMBL" id="QFQ11989.1"/>
    </source>
</evidence>
<dbReference type="RefSeq" id="WP_111898950.1">
    <property type="nucleotide sequence ID" value="NZ_CP033459.1"/>
</dbReference>
<dbReference type="Proteomes" id="UP000249375">
    <property type="component" value="Chromosome"/>
</dbReference>
<keyword evidence="4" id="KW-1185">Reference proteome</keyword>
<evidence type="ECO:0000256" key="2">
    <source>
        <dbReference type="SAM" id="SignalP"/>
    </source>
</evidence>
<proteinExistence type="predicted"/>